<evidence type="ECO:0000313" key="3">
    <source>
        <dbReference type="EMBL" id="KRK91689.1"/>
    </source>
</evidence>
<dbReference type="EMBL" id="AZDO01000124">
    <property type="protein sequence ID" value="KRK91689.1"/>
    <property type="molecule type" value="Genomic_DNA"/>
</dbReference>
<reference evidence="3 4" key="1">
    <citation type="journal article" date="2015" name="Genome Announc.">
        <title>Expanding the biotechnology potential of lactobacilli through comparative genomics of 213 strains and associated genera.</title>
        <authorList>
            <person name="Sun Z."/>
            <person name="Harris H.M."/>
            <person name="McCann A."/>
            <person name="Guo C."/>
            <person name="Argimon S."/>
            <person name="Zhang W."/>
            <person name="Yang X."/>
            <person name="Jeffery I.B."/>
            <person name="Cooney J.C."/>
            <person name="Kagawa T.F."/>
            <person name="Liu W."/>
            <person name="Song Y."/>
            <person name="Salvetti E."/>
            <person name="Wrobel A."/>
            <person name="Rasinkangas P."/>
            <person name="Parkhill J."/>
            <person name="Rea M.C."/>
            <person name="O'Sullivan O."/>
            <person name="Ritari J."/>
            <person name="Douillard F.P."/>
            <person name="Paul Ross R."/>
            <person name="Yang R."/>
            <person name="Briner A.E."/>
            <person name="Felis G.E."/>
            <person name="de Vos W.M."/>
            <person name="Barrangou R."/>
            <person name="Klaenhammer T.R."/>
            <person name="Caufield P.W."/>
            <person name="Cui Y."/>
            <person name="Zhang H."/>
            <person name="O'Toole P.W."/>
        </authorList>
    </citation>
    <scope>NUCLEOTIDE SEQUENCE [LARGE SCALE GENOMIC DNA]</scope>
    <source>
        <strain evidence="3 4">JCM 17355</strain>
    </source>
</reference>
<dbReference type="InterPro" id="IPR010095">
    <property type="entry name" value="Cas12f1-like_TNB"/>
</dbReference>
<name>A0ABR5P4E1_9LACO</name>
<evidence type="ECO:0000256" key="1">
    <source>
        <dbReference type="ARBA" id="ARBA00023125"/>
    </source>
</evidence>
<gene>
    <name evidence="3" type="ORF">FC88_GL001153</name>
</gene>
<evidence type="ECO:0000259" key="2">
    <source>
        <dbReference type="Pfam" id="PF07282"/>
    </source>
</evidence>
<dbReference type="NCBIfam" id="TIGR01766">
    <property type="entry name" value="IS200/IS605 family accessory protein TnpB-like domain"/>
    <property type="match status" value="1"/>
</dbReference>
<feature type="domain" description="Cas12f1-like TNB" evidence="2">
    <location>
        <begin position="27"/>
        <end position="98"/>
    </location>
</feature>
<organism evidence="3 4">
    <name type="scientific">Companilactobacillus futsaii JCM 17355</name>
    <dbReference type="NCBI Taxonomy" id="1423818"/>
    <lineage>
        <taxon>Bacteria</taxon>
        <taxon>Bacillati</taxon>
        <taxon>Bacillota</taxon>
        <taxon>Bacilli</taxon>
        <taxon>Lactobacillales</taxon>
        <taxon>Lactobacillaceae</taxon>
        <taxon>Companilactobacillus</taxon>
    </lineage>
</organism>
<evidence type="ECO:0000313" key="4">
    <source>
        <dbReference type="Proteomes" id="UP000051379"/>
    </source>
</evidence>
<proteinExistence type="predicted"/>
<comment type="caution">
    <text evidence="3">The sequence shown here is derived from an EMBL/GenBank/DDBJ whole genome shotgun (WGS) entry which is preliminary data.</text>
</comment>
<accession>A0ABR5P4E1</accession>
<sequence>MVVGENLKSKNMLKNHALAMSISDVGWRMFISMLEYKAPMYGRTFVEVDPAYTTQQCSECKFRMGTNNTHKLTLKDREWTCPNCETHHIRDWNASKNILAKGLIELLKPLTEDSPIYK</sequence>
<keyword evidence="4" id="KW-1185">Reference proteome</keyword>
<keyword evidence="1" id="KW-0238">DNA-binding</keyword>
<dbReference type="Pfam" id="PF07282">
    <property type="entry name" value="Cas12f1-like_TNB"/>
    <property type="match status" value="1"/>
</dbReference>
<dbReference type="Proteomes" id="UP000051379">
    <property type="component" value="Unassembled WGS sequence"/>
</dbReference>
<dbReference type="NCBIfam" id="NF040570">
    <property type="entry name" value="guided_TnpB"/>
    <property type="match status" value="1"/>
</dbReference>
<protein>
    <recommendedName>
        <fullName evidence="2">Cas12f1-like TNB domain-containing protein</fullName>
    </recommendedName>
</protein>